<dbReference type="STRING" id="479432.Sros_6470"/>
<organism evidence="1 2">
    <name type="scientific">Streptosporangium roseum (strain ATCC 12428 / DSM 43021 / JCM 3005 / KCTC 9067 / NCIMB 10171 / NRRL 2505 / NI 9100)</name>
    <dbReference type="NCBI Taxonomy" id="479432"/>
    <lineage>
        <taxon>Bacteria</taxon>
        <taxon>Bacillati</taxon>
        <taxon>Actinomycetota</taxon>
        <taxon>Actinomycetes</taxon>
        <taxon>Streptosporangiales</taxon>
        <taxon>Streptosporangiaceae</taxon>
        <taxon>Streptosporangium</taxon>
    </lineage>
</organism>
<proteinExistence type="predicted"/>
<accession>D2B1W0</accession>
<dbReference type="Proteomes" id="UP000002029">
    <property type="component" value="Chromosome"/>
</dbReference>
<reference evidence="1 2" key="1">
    <citation type="journal article" date="2010" name="Stand. Genomic Sci.">
        <title>Complete genome sequence of Streptosporangium roseum type strain (NI 9100).</title>
        <authorList>
            <person name="Nolan M."/>
            <person name="Sikorski J."/>
            <person name="Jando M."/>
            <person name="Lucas S."/>
            <person name="Lapidus A."/>
            <person name="Glavina Del Rio T."/>
            <person name="Chen F."/>
            <person name="Tice H."/>
            <person name="Pitluck S."/>
            <person name="Cheng J.F."/>
            <person name="Chertkov O."/>
            <person name="Sims D."/>
            <person name="Meincke L."/>
            <person name="Brettin T."/>
            <person name="Han C."/>
            <person name="Detter J.C."/>
            <person name="Bruce D."/>
            <person name="Goodwin L."/>
            <person name="Land M."/>
            <person name="Hauser L."/>
            <person name="Chang Y.J."/>
            <person name="Jeffries C.D."/>
            <person name="Ivanova N."/>
            <person name="Mavromatis K."/>
            <person name="Mikhailova N."/>
            <person name="Chen A."/>
            <person name="Palaniappan K."/>
            <person name="Chain P."/>
            <person name="Rohde M."/>
            <person name="Goker M."/>
            <person name="Bristow J."/>
            <person name="Eisen J.A."/>
            <person name="Markowitz V."/>
            <person name="Hugenholtz P."/>
            <person name="Kyrpides N.C."/>
            <person name="Klenk H.P."/>
        </authorList>
    </citation>
    <scope>NUCLEOTIDE SEQUENCE [LARGE SCALE GENOMIC DNA]</scope>
    <source>
        <strain evidence="2">ATCC 12428 / DSM 43021 / JCM 3005 / NI 9100</strain>
    </source>
</reference>
<evidence type="ECO:0000313" key="1">
    <source>
        <dbReference type="EMBL" id="ACZ89184.1"/>
    </source>
</evidence>
<name>D2B1W0_STRRD</name>
<dbReference type="HOGENOM" id="CLU_3333719_0_0_11"/>
<dbReference type="AlphaFoldDB" id="D2B1W0"/>
<protein>
    <submittedName>
        <fullName evidence="1">Uncharacterized protein</fullName>
    </submittedName>
</protein>
<dbReference type="KEGG" id="sro:Sros_6470"/>
<sequence length="38" mass="4195">MIIDTADRARYPPGGLVMIGWIRPGLRTTGPEVLRDSL</sequence>
<evidence type="ECO:0000313" key="2">
    <source>
        <dbReference type="Proteomes" id="UP000002029"/>
    </source>
</evidence>
<keyword evidence="2" id="KW-1185">Reference proteome</keyword>
<dbReference type="EMBL" id="CP001814">
    <property type="protein sequence ID" value="ACZ89184.1"/>
    <property type="molecule type" value="Genomic_DNA"/>
</dbReference>
<gene>
    <name evidence="1" type="ordered locus">Sros_6470</name>
</gene>